<evidence type="ECO:0000313" key="4">
    <source>
        <dbReference type="EMBL" id="RIW28509.1"/>
    </source>
</evidence>
<dbReference type="RefSeq" id="WP_119549411.1">
    <property type="nucleotide sequence ID" value="NZ_QXIR01000044.1"/>
</dbReference>
<evidence type="ECO:0000256" key="2">
    <source>
        <dbReference type="ARBA" id="ARBA00023315"/>
    </source>
</evidence>
<dbReference type="OrthoDB" id="9790652at2"/>
<reference evidence="4 5" key="1">
    <citation type="submission" date="2018-09" db="EMBL/GenBank/DDBJ databases">
        <title>Bacillus saliacetes sp. nov., isolated from Thai shrimp paste (Ka-pi).</title>
        <authorList>
            <person name="Daroonpunt R."/>
            <person name="Tanasupawat S."/>
            <person name="Yiamsombut S."/>
        </authorList>
    </citation>
    <scope>NUCLEOTIDE SEQUENCE [LARGE SCALE GENOMIC DNA]</scope>
    <source>
        <strain evidence="4 5">SKP7-4</strain>
    </source>
</reference>
<dbReference type="CDD" id="cd04301">
    <property type="entry name" value="NAT_SF"/>
    <property type="match status" value="1"/>
</dbReference>
<dbReference type="Proteomes" id="UP000265801">
    <property type="component" value="Unassembled WGS sequence"/>
</dbReference>
<gene>
    <name evidence="4" type="primary">ablB</name>
    <name evidence="4" type="ORF">D3H55_21720</name>
</gene>
<dbReference type="PROSITE" id="PS51186">
    <property type="entry name" value="GNAT"/>
    <property type="match status" value="1"/>
</dbReference>
<dbReference type="GO" id="GO:0008080">
    <property type="term" value="F:N-acetyltransferase activity"/>
    <property type="evidence" value="ECO:0007669"/>
    <property type="project" value="InterPro"/>
</dbReference>
<dbReference type="PANTHER" id="PTHR43420:SF52">
    <property type="entry name" value="N-ACETYLTRANSFERASE YODP"/>
    <property type="match status" value="1"/>
</dbReference>
<protein>
    <submittedName>
        <fullName evidence="4">Putative beta-lysine N-acetyltransferase</fullName>
    </submittedName>
</protein>
<dbReference type="SUPFAM" id="SSF55729">
    <property type="entry name" value="Acyl-CoA N-acyltransferases (Nat)"/>
    <property type="match status" value="1"/>
</dbReference>
<dbReference type="AlphaFoldDB" id="A0A3A1QN34"/>
<feature type="domain" description="N-acetyltransferase" evidence="3">
    <location>
        <begin position="126"/>
        <end position="277"/>
    </location>
</feature>
<keyword evidence="1 4" id="KW-0808">Transferase</keyword>
<sequence length="280" mass="32081">MQEIKRVTGDRAKLTIFYDPFNARIRIDKYAGNLEEVTSLIEQAASDGSIHKVIIKARGEHLQFFLEKGFELEAVIKGFFNGGDLFFMSRFKTMARKNSSYWEKAEKIYSDVRLLKQETANPLYKFKIHKAGPEDAERLASLYEKIFEVYPVPLQKTEYVRSSMASGTVFLYIEKDKEIISAASAEIDTVQGNAELTDCATLPSYRGSGLMKQLLSGLEEELSQQQIYCVYTIARSLSFGMNAAFKQLGYRYGGRLVNNCYIYDKIEDMNVWWKDLSQDD</sequence>
<dbReference type="InterPro" id="IPR050680">
    <property type="entry name" value="YpeA/RimI_acetyltransf"/>
</dbReference>
<proteinExistence type="predicted"/>
<accession>A0A3A1QN34</accession>
<evidence type="ECO:0000313" key="5">
    <source>
        <dbReference type="Proteomes" id="UP000265801"/>
    </source>
</evidence>
<dbReference type="NCBIfam" id="TIGR03827">
    <property type="entry name" value="GNAT_ablB"/>
    <property type="match status" value="1"/>
</dbReference>
<name>A0A3A1QN34_9BACI</name>
<keyword evidence="5" id="KW-1185">Reference proteome</keyword>
<dbReference type="PANTHER" id="PTHR43420">
    <property type="entry name" value="ACETYLTRANSFERASE"/>
    <property type="match status" value="1"/>
</dbReference>
<dbReference type="EMBL" id="QXIR01000044">
    <property type="protein sequence ID" value="RIW28509.1"/>
    <property type="molecule type" value="Genomic_DNA"/>
</dbReference>
<dbReference type="Pfam" id="PF00583">
    <property type="entry name" value="Acetyltransf_1"/>
    <property type="match status" value="1"/>
</dbReference>
<dbReference type="InterPro" id="IPR022525">
    <property type="entry name" value="GNAT_AblB"/>
</dbReference>
<dbReference type="InterPro" id="IPR000182">
    <property type="entry name" value="GNAT_dom"/>
</dbReference>
<keyword evidence="2" id="KW-0012">Acyltransferase</keyword>
<evidence type="ECO:0000256" key="1">
    <source>
        <dbReference type="ARBA" id="ARBA00022679"/>
    </source>
</evidence>
<comment type="caution">
    <text evidence="4">The sequence shown here is derived from an EMBL/GenBank/DDBJ whole genome shotgun (WGS) entry which is preliminary data.</text>
</comment>
<dbReference type="InterPro" id="IPR016181">
    <property type="entry name" value="Acyl_CoA_acyltransferase"/>
</dbReference>
<organism evidence="4 5">
    <name type="scientific">Bacillus salacetis</name>
    <dbReference type="NCBI Taxonomy" id="2315464"/>
    <lineage>
        <taxon>Bacteria</taxon>
        <taxon>Bacillati</taxon>
        <taxon>Bacillota</taxon>
        <taxon>Bacilli</taxon>
        <taxon>Bacillales</taxon>
        <taxon>Bacillaceae</taxon>
        <taxon>Bacillus</taxon>
    </lineage>
</organism>
<evidence type="ECO:0000259" key="3">
    <source>
        <dbReference type="PROSITE" id="PS51186"/>
    </source>
</evidence>
<dbReference type="Gene3D" id="3.40.630.30">
    <property type="match status" value="1"/>
</dbReference>